<gene>
    <name evidence="2" type="ORF">SETIT_5G282800v2</name>
</gene>
<reference evidence="2" key="2">
    <citation type="submission" date="2015-07" db="EMBL/GenBank/DDBJ databases">
        <authorList>
            <person name="Noorani M."/>
        </authorList>
    </citation>
    <scope>NUCLEOTIDE SEQUENCE</scope>
    <source>
        <strain evidence="2">Yugu1</strain>
    </source>
</reference>
<evidence type="ECO:0000313" key="2">
    <source>
        <dbReference type="EMBL" id="RCV26902.1"/>
    </source>
</evidence>
<evidence type="ECO:0000256" key="1">
    <source>
        <dbReference type="SAM" id="MobiDB-lite"/>
    </source>
</evidence>
<feature type="compositionally biased region" description="Basic and acidic residues" evidence="1">
    <location>
        <begin position="61"/>
        <end position="75"/>
    </location>
</feature>
<dbReference type="AlphaFoldDB" id="A0A368R9V6"/>
<accession>A0A368R9V6</accession>
<organism evidence="2">
    <name type="scientific">Setaria italica</name>
    <name type="common">Foxtail millet</name>
    <name type="synonym">Panicum italicum</name>
    <dbReference type="NCBI Taxonomy" id="4555"/>
    <lineage>
        <taxon>Eukaryota</taxon>
        <taxon>Viridiplantae</taxon>
        <taxon>Streptophyta</taxon>
        <taxon>Embryophyta</taxon>
        <taxon>Tracheophyta</taxon>
        <taxon>Spermatophyta</taxon>
        <taxon>Magnoliopsida</taxon>
        <taxon>Liliopsida</taxon>
        <taxon>Poales</taxon>
        <taxon>Poaceae</taxon>
        <taxon>PACMAD clade</taxon>
        <taxon>Panicoideae</taxon>
        <taxon>Panicodae</taxon>
        <taxon>Paniceae</taxon>
        <taxon>Cenchrinae</taxon>
        <taxon>Setaria</taxon>
    </lineage>
</organism>
<dbReference type="OrthoDB" id="694342at2759"/>
<sequence length="329" mass="36511">MAKPPICASWFPPAAVAAAPWHSAWPISRVSHVQPLGRRGSSPAPICTQVRDRDAFRFRTQKGADHHPGPEPAERDDNDPEAVSPKFQYSKRKKIPVYCSNIYTYVLVCYFRQQEQRSPLSTSSLQTQVPIIQELRKNHVALAVAAAAAAGMREAPDIFRKEKDEISNYMIEIASSSAKAWNVENKVMVLIVRAEAQKALDLASKVMVCGDLTDIASLDVGTTEFSQHTSNQMVRNYASTIRDVAEDAYKKGIKIDNIPSFIDALRGLGVVCSILVQDTAAMLKDGPLKSSISNDMETQSREFDKKLNNLKEEFMVATENKHVIIIKHG</sequence>
<protein>
    <submittedName>
        <fullName evidence="2">Uncharacterized protein</fullName>
    </submittedName>
</protein>
<reference evidence="2" key="1">
    <citation type="journal article" date="2012" name="Nat. Biotechnol.">
        <title>Reference genome sequence of the model plant Setaria.</title>
        <authorList>
            <person name="Bennetzen J.L."/>
            <person name="Schmutz J."/>
            <person name="Wang H."/>
            <person name="Percifield R."/>
            <person name="Hawkins J."/>
            <person name="Pontaroli A.C."/>
            <person name="Estep M."/>
            <person name="Feng L."/>
            <person name="Vaughn J.N."/>
            <person name="Grimwood J."/>
            <person name="Jenkins J."/>
            <person name="Barry K."/>
            <person name="Lindquist E."/>
            <person name="Hellsten U."/>
            <person name="Deshpande S."/>
            <person name="Wang X."/>
            <person name="Wu X."/>
            <person name="Mitros T."/>
            <person name="Triplett J."/>
            <person name="Yang X."/>
            <person name="Ye C.Y."/>
            <person name="Mauro-Herrera M."/>
            <person name="Wang L."/>
            <person name="Li P."/>
            <person name="Sharma M."/>
            <person name="Sharma R."/>
            <person name="Ronald P.C."/>
            <person name="Panaud O."/>
            <person name="Kellogg E.A."/>
            <person name="Brutnell T.P."/>
            <person name="Doust A.N."/>
            <person name="Tuskan G.A."/>
            <person name="Rokhsar D."/>
            <person name="Devos K.M."/>
        </authorList>
    </citation>
    <scope>NUCLEOTIDE SEQUENCE [LARGE SCALE GENOMIC DNA]</scope>
    <source>
        <strain evidence="2">Yugu1</strain>
    </source>
</reference>
<name>A0A368R9V6_SETIT</name>
<feature type="region of interest" description="Disordered" evidence="1">
    <location>
        <begin position="61"/>
        <end position="87"/>
    </location>
</feature>
<proteinExistence type="predicted"/>
<dbReference type="EMBL" id="CM003532">
    <property type="protein sequence ID" value="RCV26902.1"/>
    <property type="molecule type" value="Genomic_DNA"/>
</dbReference>